<feature type="coiled-coil region" evidence="1">
    <location>
        <begin position="198"/>
        <end position="289"/>
    </location>
</feature>
<dbReference type="Proteomes" id="UP001412239">
    <property type="component" value="Unassembled WGS sequence"/>
</dbReference>
<evidence type="ECO:0000256" key="1">
    <source>
        <dbReference type="SAM" id="Coils"/>
    </source>
</evidence>
<dbReference type="AlphaFoldDB" id="A0A292Q1H9"/>
<accession>A0A292Q1H9</accession>
<organism evidence="2 3">
    <name type="scientific">Tuber aestivum</name>
    <name type="common">summer truffle</name>
    <dbReference type="NCBI Taxonomy" id="59557"/>
    <lineage>
        <taxon>Eukaryota</taxon>
        <taxon>Fungi</taxon>
        <taxon>Dikarya</taxon>
        <taxon>Ascomycota</taxon>
        <taxon>Pezizomycotina</taxon>
        <taxon>Pezizomycetes</taxon>
        <taxon>Pezizales</taxon>
        <taxon>Tuberaceae</taxon>
        <taxon>Tuber</taxon>
    </lineage>
</organism>
<name>A0A292Q1H9_9PEZI</name>
<reference evidence="2" key="1">
    <citation type="submission" date="2015-10" db="EMBL/GenBank/DDBJ databases">
        <authorList>
            <person name="Regsiter A."/>
            <person name="william w."/>
        </authorList>
    </citation>
    <scope>NUCLEOTIDE SEQUENCE</scope>
    <source>
        <strain evidence="2">Montdore</strain>
    </source>
</reference>
<dbReference type="SUPFAM" id="SSF58100">
    <property type="entry name" value="Bacterial hemolysins"/>
    <property type="match status" value="1"/>
</dbReference>
<sequence>MNFPEVQPCSQTPFSTPAENLLWTPSALPAASATEAEPASPLLTLSAADYASLQTYITTTAALPQSYEAYKTLYPDVLSPLTASNLYSRTGQTLVSTAALTRSYQLSFSRIPSIAGAIIGFATEARQWYPRLKTQLHGLDAIPVDARQGREWEGWKGAAVTVLKVLSNQAEMKEEKIGVILAQFTLLRSETLHLRSTIQEITEELSTLQNVITRESADRSTALQALEIERALVEEERSERNRERNRALIGLGYMFVDPLLGLLSTATAVASIQSVYEAKRRERNNLDDEINATHSGLTGLERAKVTTGSLEHMFNGILSAVDPFLQVCTSIKSSFRTMQTNFELVSASLRATSDSAAGNGFSWAIEDLQRACEVWEKITERAYEFQGEEFLKVCVRKQE</sequence>
<feature type="non-terminal residue" evidence="2">
    <location>
        <position position="1"/>
    </location>
</feature>
<keyword evidence="3" id="KW-1185">Reference proteome</keyword>
<dbReference type="Gene3D" id="1.20.1170.10">
    <property type="match status" value="1"/>
</dbReference>
<evidence type="ECO:0000313" key="3">
    <source>
        <dbReference type="Proteomes" id="UP001412239"/>
    </source>
</evidence>
<dbReference type="EMBL" id="LN890989">
    <property type="protein sequence ID" value="CUS12560.1"/>
    <property type="molecule type" value="Genomic_DNA"/>
</dbReference>
<evidence type="ECO:0000313" key="2">
    <source>
        <dbReference type="EMBL" id="CUS12560.1"/>
    </source>
</evidence>
<keyword evidence="1" id="KW-0175">Coiled coil</keyword>
<proteinExistence type="predicted"/>
<protein>
    <submittedName>
        <fullName evidence="2">Uncharacterized protein</fullName>
    </submittedName>
</protein>
<gene>
    <name evidence="2" type="ORF">GSTUAT00003394001</name>
</gene>